<dbReference type="Gene3D" id="3.40.50.200">
    <property type="entry name" value="Peptidase S8/S53 domain"/>
    <property type="match status" value="1"/>
</dbReference>
<dbReference type="AlphaFoldDB" id="A0A5J4ZT51"/>
<dbReference type="SUPFAM" id="SSF52743">
    <property type="entry name" value="Subtilisin-like"/>
    <property type="match status" value="1"/>
</dbReference>
<feature type="domain" description="Inhibitor I9" evidence="3">
    <location>
        <begin position="29"/>
        <end position="94"/>
    </location>
</feature>
<keyword evidence="5" id="KW-1185">Reference proteome</keyword>
<reference evidence="4 5" key="1">
    <citation type="submission" date="2019-09" db="EMBL/GenBank/DDBJ databases">
        <title>A chromosome-level genome assembly of the Chinese tupelo Nyssa sinensis.</title>
        <authorList>
            <person name="Yang X."/>
            <person name="Kang M."/>
            <person name="Yang Y."/>
            <person name="Xiong H."/>
            <person name="Wang M."/>
            <person name="Zhang Z."/>
            <person name="Wang Z."/>
            <person name="Wu H."/>
            <person name="Ma T."/>
            <person name="Liu J."/>
            <person name="Xi Z."/>
        </authorList>
    </citation>
    <scope>NUCLEOTIDE SEQUENCE [LARGE SCALE GENOMIC DNA]</scope>
    <source>
        <strain evidence="4">J267</strain>
        <tissue evidence="4">Leaf</tissue>
    </source>
</reference>
<evidence type="ECO:0000256" key="2">
    <source>
        <dbReference type="ARBA" id="ARBA00022729"/>
    </source>
</evidence>
<evidence type="ECO:0000259" key="3">
    <source>
        <dbReference type="Pfam" id="PF05922"/>
    </source>
</evidence>
<dbReference type="Gene3D" id="3.30.70.80">
    <property type="entry name" value="Peptidase S8 propeptide/proteinase inhibitor I9"/>
    <property type="match status" value="1"/>
</dbReference>
<sequence length="235" mass="26075">MFNFSPQLAKGTEFPSEVEITDNSKLQTYTIRVKQQEGKVSIQSEDLNSYHQSFPPNGTADLENQQRLIYSYQHVISGFAARLTEEEVEAMKKEGWVCVSKSRKETMLQVQTTHTSRFLGLHQDMGLWKESNFGKAKATKRVQAEPLLDDDGQGTQTASTAANSFVKSADALGNVNGTASGMAPYAHLAIYKVCFRPDCPASDMLAGLDAAIDDWCRCDLDVNCWRLTSILSGQY</sequence>
<protein>
    <recommendedName>
        <fullName evidence="3">Inhibitor I9 domain-containing protein</fullName>
    </recommendedName>
</protein>
<dbReference type="PANTHER" id="PTHR10795">
    <property type="entry name" value="PROPROTEIN CONVERTASE SUBTILISIN/KEXIN"/>
    <property type="match status" value="1"/>
</dbReference>
<dbReference type="InterPro" id="IPR045051">
    <property type="entry name" value="SBT"/>
</dbReference>
<dbReference type="InterPro" id="IPR010259">
    <property type="entry name" value="S8pro/Inhibitor_I9"/>
</dbReference>
<evidence type="ECO:0000313" key="4">
    <source>
        <dbReference type="EMBL" id="KAA8521953.1"/>
    </source>
</evidence>
<organism evidence="4 5">
    <name type="scientific">Nyssa sinensis</name>
    <dbReference type="NCBI Taxonomy" id="561372"/>
    <lineage>
        <taxon>Eukaryota</taxon>
        <taxon>Viridiplantae</taxon>
        <taxon>Streptophyta</taxon>
        <taxon>Embryophyta</taxon>
        <taxon>Tracheophyta</taxon>
        <taxon>Spermatophyta</taxon>
        <taxon>Magnoliopsida</taxon>
        <taxon>eudicotyledons</taxon>
        <taxon>Gunneridae</taxon>
        <taxon>Pentapetalae</taxon>
        <taxon>asterids</taxon>
        <taxon>Cornales</taxon>
        <taxon>Nyssaceae</taxon>
        <taxon>Nyssa</taxon>
    </lineage>
</organism>
<dbReference type="InterPro" id="IPR036852">
    <property type="entry name" value="Peptidase_S8/S53_dom_sf"/>
</dbReference>
<name>A0A5J4ZT51_9ASTE</name>
<dbReference type="Pfam" id="PF05922">
    <property type="entry name" value="Inhibitor_I9"/>
    <property type="match status" value="1"/>
</dbReference>
<dbReference type="Proteomes" id="UP000325577">
    <property type="component" value="Linkage Group LG5"/>
</dbReference>
<dbReference type="GO" id="GO:0006508">
    <property type="term" value="P:proteolysis"/>
    <property type="evidence" value="ECO:0007669"/>
    <property type="project" value="InterPro"/>
</dbReference>
<evidence type="ECO:0000256" key="1">
    <source>
        <dbReference type="ARBA" id="ARBA00011073"/>
    </source>
</evidence>
<gene>
    <name evidence="4" type="ORF">F0562_012733</name>
</gene>
<dbReference type="OrthoDB" id="1738212at2759"/>
<accession>A0A5J4ZT51</accession>
<dbReference type="InterPro" id="IPR037045">
    <property type="entry name" value="S8pro/Inhibitor_I9_sf"/>
</dbReference>
<dbReference type="GO" id="GO:0004252">
    <property type="term" value="F:serine-type endopeptidase activity"/>
    <property type="evidence" value="ECO:0007669"/>
    <property type="project" value="InterPro"/>
</dbReference>
<dbReference type="EMBL" id="CM018048">
    <property type="protein sequence ID" value="KAA8521953.1"/>
    <property type="molecule type" value="Genomic_DNA"/>
</dbReference>
<evidence type="ECO:0000313" key="5">
    <source>
        <dbReference type="Proteomes" id="UP000325577"/>
    </source>
</evidence>
<keyword evidence="2" id="KW-0732">Signal</keyword>
<proteinExistence type="inferred from homology"/>
<comment type="similarity">
    <text evidence="1">Belongs to the peptidase S8 family.</text>
</comment>